<dbReference type="EMBL" id="CAXAMM010004186">
    <property type="protein sequence ID" value="CAK9002714.1"/>
    <property type="molecule type" value="Genomic_DNA"/>
</dbReference>
<dbReference type="Gene3D" id="3.60.21.10">
    <property type="match status" value="1"/>
</dbReference>
<keyword evidence="3" id="KW-1185">Reference proteome</keyword>
<dbReference type="Pfam" id="PF00149">
    <property type="entry name" value="Metallophos"/>
    <property type="match status" value="1"/>
</dbReference>
<dbReference type="PANTHER" id="PTHR46546:SF4">
    <property type="entry name" value="SHEWANELLA-LIKE PROTEIN PHOSPHATASE 1"/>
    <property type="match status" value="1"/>
</dbReference>
<accession>A0ABP0IMY6</accession>
<name>A0ABP0IMY6_9DINO</name>
<gene>
    <name evidence="2" type="ORF">SCF082_LOCUS7456</name>
</gene>
<feature type="domain" description="Calcineurin-like phosphoesterase" evidence="1">
    <location>
        <begin position="30"/>
        <end position="192"/>
    </location>
</feature>
<dbReference type="SUPFAM" id="SSF56300">
    <property type="entry name" value="Metallo-dependent phosphatases"/>
    <property type="match status" value="1"/>
</dbReference>
<organism evidence="2 3">
    <name type="scientific">Durusdinium trenchii</name>
    <dbReference type="NCBI Taxonomy" id="1381693"/>
    <lineage>
        <taxon>Eukaryota</taxon>
        <taxon>Sar</taxon>
        <taxon>Alveolata</taxon>
        <taxon>Dinophyceae</taxon>
        <taxon>Suessiales</taxon>
        <taxon>Symbiodiniaceae</taxon>
        <taxon>Durusdinium</taxon>
    </lineage>
</organism>
<protein>
    <submittedName>
        <fullName evidence="2">Uncharacterized protein C1840.07c</fullName>
    </submittedName>
</protein>
<dbReference type="InterPro" id="IPR004843">
    <property type="entry name" value="Calcineurin-like_PHP"/>
</dbReference>
<reference evidence="2 3" key="1">
    <citation type="submission" date="2024-02" db="EMBL/GenBank/DDBJ databases">
        <authorList>
            <person name="Chen Y."/>
            <person name="Shah S."/>
            <person name="Dougan E. K."/>
            <person name="Thang M."/>
            <person name="Chan C."/>
        </authorList>
    </citation>
    <scope>NUCLEOTIDE SEQUENCE [LARGE SCALE GENOMIC DNA]</scope>
</reference>
<dbReference type="PANTHER" id="PTHR46546">
    <property type="entry name" value="SHEWANELLA-LIKE PROTEIN PHOSPHATASE 1"/>
    <property type="match status" value="1"/>
</dbReference>
<dbReference type="Proteomes" id="UP001642464">
    <property type="component" value="Unassembled WGS sequence"/>
</dbReference>
<evidence type="ECO:0000259" key="1">
    <source>
        <dbReference type="Pfam" id="PF00149"/>
    </source>
</evidence>
<sequence length="241" mass="26025">EDREPEGACGHLAAKTVTLCDRELVETTGRVVVMADVHGDGQQFVRALKTSGLVDDALRWTGGDTVLVQTGDVMDRGPDTERIFEALQRLQVEAREAGGCVAQVLGNHELLNLAGDFTYADQAETANFGGPEQRFAKLGPEAPLGKYLRGLPLAVQVVQRHLDTGSNVTTVLVHAGIAPWLAKQMSVRDINEAVRGALKGASAREIQRYSATNRMFLGQGPVWTRIYAMPDEAAVCSTRTV</sequence>
<evidence type="ECO:0000313" key="2">
    <source>
        <dbReference type="EMBL" id="CAK9002714.1"/>
    </source>
</evidence>
<comment type="caution">
    <text evidence="2">The sequence shown here is derived from an EMBL/GenBank/DDBJ whole genome shotgun (WGS) entry which is preliminary data.</text>
</comment>
<proteinExistence type="predicted"/>
<evidence type="ECO:0000313" key="3">
    <source>
        <dbReference type="Proteomes" id="UP001642464"/>
    </source>
</evidence>
<feature type="non-terminal residue" evidence="2">
    <location>
        <position position="1"/>
    </location>
</feature>
<dbReference type="InterPro" id="IPR029052">
    <property type="entry name" value="Metallo-depent_PP-like"/>
</dbReference>